<keyword evidence="2" id="KW-1185">Reference proteome</keyword>
<protein>
    <submittedName>
        <fullName evidence="1">Uncharacterized protein</fullName>
    </submittedName>
</protein>
<evidence type="ECO:0000313" key="2">
    <source>
        <dbReference type="Proteomes" id="UP001303373"/>
    </source>
</evidence>
<dbReference type="AlphaFoldDB" id="A0AAQ3M8D1"/>
<reference evidence="1 2" key="1">
    <citation type="submission" date="2023-11" db="EMBL/GenBank/DDBJ databases">
        <title>An acidophilic fungus is an integral part of prey digestion in a carnivorous sundew plant.</title>
        <authorList>
            <person name="Tsai I.J."/>
        </authorList>
    </citation>
    <scope>NUCLEOTIDE SEQUENCE [LARGE SCALE GENOMIC DNA]</scope>
    <source>
        <strain evidence="1">169a</strain>
    </source>
</reference>
<dbReference type="Proteomes" id="UP001303373">
    <property type="component" value="Chromosome 6"/>
</dbReference>
<dbReference type="EMBL" id="CP138585">
    <property type="protein sequence ID" value="WPH01826.1"/>
    <property type="molecule type" value="Genomic_DNA"/>
</dbReference>
<name>A0AAQ3M8D1_9PEZI</name>
<sequence>MSINFQPSYALLQPPSFDVCPDGDIVLGTILAKAKHGPERPDPKRPLNKASRVAIDAKDVRSIAAEKVILDGKQLSDISCGVWSSTPLFQAIGGKLSADRSDDKVLFIEAEGVETRYFLPQPEYFAQALKPIPIQKTLFDFTRDPVYLVTGIKIAKSAKIINTEVHTSGFDIGPVVDLTSFGIPLSVGTGIKSKGEKRRIVTVEKKSEFILAYETRRIQRKADSFTEADNNKWAVLDDEDGKGLKNAEFWLADIDIRTLTVANDGIENLT</sequence>
<gene>
    <name evidence="1" type="ORF">R9X50_00468000</name>
</gene>
<accession>A0AAQ3M8D1</accession>
<evidence type="ECO:0000313" key="1">
    <source>
        <dbReference type="EMBL" id="WPH01826.1"/>
    </source>
</evidence>
<proteinExistence type="predicted"/>
<organism evidence="1 2">
    <name type="scientific">Acrodontium crateriforme</name>
    <dbReference type="NCBI Taxonomy" id="150365"/>
    <lineage>
        <taxon>Eukaryota</taxon>
        <taxon>Fungi</taxon>
        <taxon>Dikarya</taxon>
        <taxon>Ascomycota</taxon>
        <taxon>Pezizomycotina</taxon>
        <taxon>Dothideomycetes</taxon>
        <taxon>Dothideomycetidae</taxon>
        <taxon>Mycosphaerellales</taxon>
        <taxon>Teratosphaeriaceae</taxon>
        <taxon>Acrodontium</taxon>
    </lineage>
</organism>